<protein>
    <submittedName>
        <fullName evidence="3">Uncharacterized protein</fullName>
    </submittedName>
</protein>
<gene>
    <name evidence="3" type="ORF">HID58_038309</name>
    <name evidence="2" type="ORF">HID58_092592</name>
</gene>
<evidence type="ECO:0000313" key="4">
    <source>
        <dbReference type="Proteomes" id="UP000824890"/>
    </source>
</evidence>
<dbReference type="EMBL" id="JAGKQM010000010">
    <property type="protein sequence ID" value="KAH0906482.1"/>
    <property type="molecule type" value="Genomic_DNA"/>
</dbReference>
<proteinExistence type="predicted"/>
<dbReference type="EMBL" id="JAGKQM010000566">
    <property type="protein sequence ID" value="KAH0854114.1"/>
    <property type="molecule type" value="Genomic_DNA"/>
</dbReference>
<reference evidence="3 4" key="1">
    <citation type="submission" date="2021-05" db="EMBL/GenBank/DDBJ databases">
        <title>Genome Assembly of Synthetic Allotetraploid Brassica napus Reveals Homoeologous Exchanges between Subgenomes.</title>
        <authorList>
            <person name="Davis J.T."/>
        </authorList>
    </citation>
    <scope>NUCLEOTIDE SEQUENCE [LARGE SCALE GENOMIC DNA]</scope>
    <source>
        <strain evidence="4">cv. Da-Ae</strain>
        <tissue evidence="3">Seedling</tissue>
    </source>
</reference>
<evidence type="ECO:0000256" key="1">
    <source>
        <dbReference type="SAM" id="MobiDB-lite"/>
    </source>
</evidence>
<dbReference type="Proteomes" id="UP000824890">
    <property type="component" value="Unassembled WGS sequence"/>
</dbReference>
<name>A0ABQ8BNY9_BRANA</name>
<evidence type="ECO:0000313" key="2">
    <source>
        <dbReference type="EMBL" id="KAH0854114.1"/>
    </source>
</evidence>
<keyword evidence="4" id="KW-1185">Reference proteome</keyword>
<feature type="region of interest" description="Disordered" evidence="1">
    <location>
        <begin position="31"/>
        <end position="51"/>
    </location>
</feature>
<comment type="caution">
    <text evidence="3">The sequence shown here is derived from an EMBL/GenBank/DDBJ whole genome shotgun (WGS) entry which is preliminary data.</text>
</comment>
<sequence length="164" mass="18478">MIRTLISPRLRSFFRNKINIGSKPGALSDTVMERERSPLTSPPIPTSTNGTSRLSFRVNSSIRPEIFEKREEKQLLAYQSPCIVTRTIKLAQPRTLAWCRKRMLVSGSGPVGIDIWVDILELRQKFRQAVEELLYIFGSAFVMENENSGCLVGCDESLIASVLC</sequence>
<organism evidence="3 4">
    <name type="scientific">Brassica napus</name>
    <name type="common">Rape</name>
    <dbReference type="NCBI Taxonomy" id="3708"/>
    <lineage>
        <taxon>Eukaryota</taxon>
        <taxon>Viridiplantae</taxon>
        <taxon>Streptophyta</taxon>
        <taxon>Embryophyta</taxon>
        <taxon>Tracheophyta</taxon>
        <taxon>Spermatophyta</taxon>
        <taxon>Magnoliopsida</taxon>
        <taxon>eudicotyledons</taxon>
        <taxon>Gunneridae</taxon>
        <taxon>Pentapetalae</taxon>
        <taxon>rosids</taxon>
        <taxon>malvids</taxon>
        <taxon>Brassicales</taxon>
        <taxon>Brassicaceae</taxon>
        <taxon>Brassiceae</taxon>
        <taxon>Brassica</taxon>
    </lineage>
</organism>
<evidence type="ECO:0000313" key="3">
    <source>
        <dbReference type="EMBL" id="KAH0906482.1"/>
    </source>
</evidence>
<accession>A0ABQ8BNY9</accession>